<feature type="region of interest" description="Disordered" evidence="1">
    <location>
        <begin position="24"/>
        <end position="48"/>
    </location>
</feature>
<dbReference type="Proteomes" id="UP000246991">
    <property type="component" value="Unassembled WGS sequence"/>
</dbReference>
<evidence type="ECO:0000256" key="1">
    <source>
        <dbReference type="SAM" id="MobiDB-lite"/>
    </source>
</evidence>
<reference evidence="2 3" key="1">
    <citation type="submission" date="2018-03" db="EMBL/GenBank/DDBJ databases">
        <title>Genomes of Pezizomycetes fungi and the evolution of truffles.</title>
        <authorList>
            <person name="Murat C."/>
            <person name="Payen T."/>
            <person name="Noel B."/>
            <person name="Kuo A."/>
            <person name="Martin F.M."/>
        </authorList>
    </citation>
    <scope>NUCLEOTIDE SEQUENCE [LARGE SCALE GENOMIC DNA]</scope>
    <source>
        <strain evidence="2">091103-1</strain>
    </source>
</reference>
<keyword evidence="3" id="KW-1185">Reference proteome</keyword>
<evidence type="ECO:0000313" key="3">
    <source>
        <dbReference type="Proteomes" id="UP000246991"/>
    </source>
</evidence>
<dbReference type="AlphaFoldDB" id="A0A317SG63"/>
<dbReference type="OrthoDB" id="5459090at2759"/>
<evidence type="ECO:0000313" key="2">
    <source>
        <dbReference type="EMBL" id="PWW73405.1"/>
    </source>
</evidence>
<sequence length="231" mass="25551">MTARWRMRGRRECIYVKSGMNVVEDEKTNASSERDEEGAKANGPKRDKVLLKEPLDAKSSRRRTNLGDLYEDAYVQGEEAMQTAESADKHITKLKALLLKRRGSGDLGIISLLNLHPPKTLFPDLQATQTAIEGALRPEHFPAFTITPLSITTTPASHQPPNVQETYDSLKITHLILLPKGTNPKTLLRHEKLIRTLAMETYLASIGVHLLPLESLLPPAAPGEGQPAPIK</sequence>
<gene>
    <name evidence="2" type="ORF">C7212DRAFT_366202</name>
</gene>
<organism evidence="2 3">
    <name type="scientific">Tuber magnatum</name>
    <name type="common">white Piedmont truffle</name>
    <dbReference type="NCBI Taxonomy" id="42249"/>
    <lineage>
        <taxon>Eukaryota</taxon>
        <taxon>Fungi</taxon>
        <taxon>Dikarya</taxon>
        <taxon>Ascomycota</taxon>
        <taxon>Pezizomycotina</taxon>
        <taxon>Pezizomycetes</taxon>
        <taxon>Pezizales</taxon>
        <taxon>Tuberaceae</taxon>
        <taxon>Tuber</taxon>
    </lineage>
</organism>
<proteinExistence type="predicted"/>
<accession>A0A317SG63</accession>
<dbReference type="EMBL" id="PYWC01000080">
    <property type="protein sequence ID" value="PWW73405.1"/>
    <property type="molecule type" value="Genomic_DNA"/>
</dbReference>
<protein>
    <submittedName>
        <fullName evidence="2">Uncharacterized protein</fullName>
    </submittedName>
</protein>
<comment type="caution">
    <text evidence="2">The sequence shown here is derived from an EMBL/GenBank/DDBJ whole genome shotgun (WGS) entry which is preliminary data.</text>
</comment>
<dbReference type="STRING" id="42249.A0A317SG63"/>
<name>A0A317SG63_9PEZI</name>